<sequence length="242" mass="27919">MKYCYLLLFVLTAGRLAAQEDDGWQEPSKESQVYHEYRYKATVPPYGLAHVKSLITGISNDADENRSMKAKTYQALPLREKFTYHMIHAEAYSQNCDVMPPIQDEHLKIFGRLPDAFDEYSWSDRQTGFLAANRDSVMALIKESVGRSKHVGVNYKTAIVAVKGKELIPFLLSIYKLDRKDHDLLTVLLLLMEQAQYAPFKKTATYTKLYGPESNYQSYLQYNRANEELIIKRAMEFYNSGK</sequence>
<keyword evidence="2" id="KW-1185">Reference proteome</keyword>
<protein>
    <submittedName>
        <fullName evidence="1">Uncharacterized protein</fullName>
    </submittedName>
</protein>
<evidence type="ECO:0000313" key="2">
    <source>
        <dbReference type="Proteomes" id="UP000240572"/>
    </source>
</evidence>
<organism evidence="1 2">
    <name type="scientific">Taibaiella chishuiensis</name>
    <dbReference type="NCBI Taxonomy" id="1434707"/>
    <lineage>
        <taxon>Bacteria</taxon>
        <taxon>Pseudomonadati</taxon>
        <taxon>Bacteroidota</taxon>
        <taxon>Chitinophagia</taxon>
        <taxon>Chitinophagales</taxon>
        <taxon>Chitinophagaceae</taxon>
        <taxon>Taibaiella</taxon>
    </lineage>
</organism>
<dbReference type="RefSeq" id="WP_106522733.1">
    <property type="nucleotide sequence ID" value="NZ_PYGD01000003.1"/>
</dbReference>
<gene>
    <name evidence="1" type="ORF">B0I18_103122</name>
</gene>
<dbReference type="AlphaFoldDB" id="A0A2P8D5P3"/>
<comment type="caution">
    <text evidence="1">The sequence shown here is derived from an EMBL/GenBank/DDBJ whole genome shotgun (WGS) entry which is preliminary data.</text>
</comment>
<accession>A0A2P8D5P3</accession>
<reference evidence="1 2" key="1">
    <citation type="submission" date="2018-03" db="EMBL/GenBank/DDBJ databases">
        <title>Genomic Encyclopedia of Type Strains, Phase III (KMG-III): the genomes of soil and plant-associated and newly described type strains.</title>
        <authorList>
            <person name="Whitman W."/>
        </authorList>
    </citation>
    <scope>NUCLEOTIDE SEQUENCE [LARGE SCALE GENOMIC DNA]</scope>
    <source>
        <strain evidence="1 2">CGMCC 1.12700</strain>
    </source>
</reference>
<evidence type="ECO:0000313" key="1">
    <source>
        <dbReference type="EMBL" id="PSK92545.1"/>
    </source>
</evidence>
<dbReference type="EMBL" id="PYGD01000003">
    <property type="protein sequence ID" value="PSK92545.1"/>
    <property type="molecule type" value="Genomic_DNA"/>
</dbReference>
<proteinExistence type="predicted"/>
<name>A0A2P8D5P3_9BACT</name>
<dbReference type="OrthoDB" id="1453650at2"/>
<dbReference type="Proteomes" id="UP000240572">
    <property type="component" value="Unassembled WGS sequence"/>
</dbReference>